<feature type="domain" description="Malate synthase N-terminal" evidence="15">
    <location>
        <begin position="16"/>
        <end position="74"/>
    </location>
</feature>
<evidence type="ECO:0000256" key="9">
    <source>
        <dbReference type="ARBA" id="ARBA00047918"/>
    </source>
</evidence>
<comment type="subcellular location">
    <subcellularLocation>
        <location evidence="10 13">Cytoplasm</location>
    </subcellularLocation>
</comment>
<dbReference type="EC" id="2.3.3.9" evidence="10 11"/>
<evidence type="ECO:0000256" key="8">
    <source>
        <dbReference type="ARBA" id="ARBA00023097"/>
    </source>
</evidence>
<sequence>MVKVEKHGLTISGDLHDFIVREAIPGTGVDADAFFLALADAVHELGPKNRTLLARRDKLQEEIDAWYRKNGAPADMEAYQAFLREIGYLVPEGGPVQVTTENVDPEIATIAGPQLVVPVMNARYALNAANARWGSLYDALYGTDALGDLPEAGGYDADRGARVIAWAKSFLDDSVPLASGKWADATGFDFENGALKIETASGETTLKDPAQYAGFRRESDTAYRLYFTTNGLHTLVFVDSDSMIGKTDPAGIGDIALESAVTAIMDCEDSIAAVDAEDKVVVYRNWLGLMRGDLTEDVSKGGKTFTRKLKGDVEFVTPDGKPASLKGRALMLVRNVGHLMTNPAITDKDGNEVPEGIMDAFLTGLIALHDIGPEGRRMNSVEGSMYVVKPKMHGPEEVAFAVEIFDRVEKAVGMKPNTIKMGIMDEERRTTINLKECIRAASDRVVFINTGFLDRTGDEIHTSMEAGPMIRKGDMKQAAWISAYENWNVDIGLECGLKGHAQIGKGMWAMPDLMNAMLEQKIGHPKSGANTAWVPSPTAATLHATHYHKVDVAEVQEKLKSRDRAKLSDILSVPVAPRPNWTEAEIQAELDNNAQGILGYVVRWVEQGVGCSKVPDINDVGLMEDRATLRISSQHMANWLHHGVVSEDQIVRTMQKMARVVDRQNEGDPAYRPMADDFDGSVAFQAALDLVLKGREQPNGYTEPVLHRRRLEFKRKHA</sequence>
<feature type="binding site" evidence="10">
    <location>
        <position position="307"/>
    </location>
    <ligand>
        <name>acetyl-CoA</name>
        <dbReference type="ChEBI" id="CHEBI:57288"/>
    </ligand>
</feature>
<evidence type="ECO:0000256" key="7">
    <source>
        <dbReference type="ARBA" id="ARBA00022842"/>
    </source>
</evidence>
<evidence type="ECO:0000256" key="13">
    <source>
        <dbReference type="RuleBase" id="RU003572"/>
    </source>
</evidence>
<accession>A0A4R5PLN8</accession>
<evidence type="ECO:0000259" key="15">
    <source>
        <dbReference type="Pfam" id="PF20656"/>
    </source>
</evidence>
<protein>
    <recommendedName>
        <fullName evidence="10 11">Malate synthase G</fullName>
        <ecNumber evidence="10 11">2.3.3.9</ecNumber>
    </recommendedName>
</protein>
<dbReference type="GO" id="GO:0009436">
    <property type="term" value="P:glyoxylate catabolic process"/>
    <property type="evidence" value="ECO:0007669"/>
    <property type="project" value="TreeGrafter"/>
</dbReference>
<dbReference type="InterPro" id="IPR044856">
    <property type="entry name" value="Malate_synth_C_sf"/>
</dbReference>
<comment type="cofactor">
    <cofactor evidence="1 10">
        <name>Mg(2+)</name>
        <dbReference type="ChEBI" id="CHEBI:18420"/>
    </cofactor>
</comment>
<dbReference type="Gene3D" id="1.20.1220.12">
    <property type="entry name" value="Malate synthase, domain III"/>
    <property type="match status" value="1"/>
</dbReference>
<reference evidence="18 19" key="1">
    <citation type="journal article" date="2013" name="Int. J. Syst. Evol. Microbiol.">
        <title>Hoeflea suaedae sp. nov., an endophytic bacterium isolated from the root of the halophyte Suaeda maritima.</title>
        <authorList>
            <person name="Chung E.J."/>
            <person name="Park J.A."/>
            <person name="Pramanik P."/>
            <person name="Bibi F."/>
            <person name="Jeon C.O."/>
            <person name="Chung Y.R."/>
        </authorList>
    </citation>
    <scope>NUCLEOTIDE SEQUENCE [LARGE SCALE GENOMIC DNA]</scope>
    <source>
        <strain evidence="18 19">YC6898</strain>
    </source>
</reference>
<evidence type="ECO:0000259" key="14">
    <source>
        <dbReference type="Pfam" id="PF01274"/>
    </source>
</evidence>
<dbReference type="NCBIfam" id="NF002825">
    <property type="entry name" value="PRK02999.1"/>
    <property type="match status" value="1"/>
</dbReference>
<comment type="pathway">
    <text evidence="10 13">Carbohydrate metabolism; glyoxylate cycle; (S)-malate from isocitrate: step 2/2.</text>
</comment>
<dbReference type="Proteomes" id="UP000295131">
    <property type="component" value="Unassembled WGS sequence"/>
</dbReference>
<name>A0A4R5PLN8_9HYPH</name>
<evidence type="ECO:0000256" key="6">
    <source>
        <dbReference type="ARBA" id="ARBA00022723"/>
    </source>
</evidence>
<evidence type="ECO:0000256" key="4">
    <source>
        <dbReference type="ARBA" id="ARBA00022532"/>
    </source>
</evidence>
<comment type="catalytic activity">
    <reaction evidence="9 10 13">
        <text>glyoxylate + acetyl-CoA + H2O = (S)-malate + CoA + H(+)</text>
        <dbReference type="Rhea" id="RHEA:18181"/>
        <dbReference type="ChEBI" id="CHEBI:15377"/>
        <dbReference type="ChEBI" id="CHEBI:15378"/>
        <dbReference type="ChEBI" id="CHEBI:15589"/>
        <dbReference type="ChEBI" id="CHEBI:36655"/>
        <dbReference type="ChEBI" id="CHEBI:57287"/>
        <dbReference type="ChEBI" id="CHEBI:57288"/>
        <dbReference type="EC" id="2.3.3.9"/>
    </reaction>
</comment>
<keyword evidence="6 10" id="KW-0479">Metal-binding</keyword>
<feature type="active site" description="Proton acceptor" evidence="10 12">
    <location>
        <position position="334"/>
    </location>
</feature>
<keyword evidence="5 10" id="KW-0808">Transferase</keyword>
<dbReference type="InterPro" id="IPR046363">
    <property type="entry name" value="MS_N_TIM-barrel_dom"/>
</dbReference>
<dbReference type="GO" id="GO:0000287">
    <property type="term" value="F:magnesium ion binding"/>
    <property type="evidence" value="ECO:0007669"/>
    <property type="project" value="TreeGrafter"/>
</dbReference>
<evidence type="ECO:0000313" key="19">
    <source>
        <dbReference type="Proteomes" id="UP000295131"/>
    </source>
</evidence>
<dbReference type="Gene3D" id="3.20.20.360">
    <property type="entry name" value="Malate synthase, domain 3"/>
    <property type="match status" value="2"/>
</dbReference>
<keyword evidence="2 10" id="KW-0329">Glyoxylate bypass</keyword>
<feature type="modified residue" description="Cysteine sulfenic acid (-SOH)" evidence="10">
    <location>
        <position position="611"/>
    </location>
</feature>
<dbReference type="HAMAP" id="MF_00641">
    <property type="entry name" value="Malate_synth_G"/>
    <property type="match status" value="1"/>
</dbReference>
<gene>
    <name evidence="10" type="primary">glcB</name>
    <name evidence="18" type="ORF">E2A64_01605</name>
</gene>
<evidence type="ECO:0000259" key="16">
    <source>
        <dbReference type="Pfam" id="PF20658"/>
    </source>
</evidence>
<feature type="binding site" evidence="10">
    <location>
        <begin position="451"/>
        <end position="454"/>
    </location>
    <ligand>
        <name>glyoxylate</name>
        <dbReference type="ChEBI" id="CHEBI:36655"/>
    </ligand>
</feature>
<comment type="caution">
    <text evidence="18">The sequence shown here is derived from an EMBL/GenBank/DDBJ whole genome shotgun (WGS) entry which is preliminary data.</text>
</comment>
<dbReference type="Pfam" id="PF20656">
    <property type="entry name" value="MS_N"/>
    <property type="match status" value="1"/>
</dbReference>
<evidence type="ECO:0000256" key="1">
    <source>
        <dbReference type="ARBA" id="ARBA00001946"/>
    </source>
</evidence>
<feature type="binding site" evidence="10">
    <location>
        <position position="535"/>
    </location>
    <ligand>
        <name>acetyl-CoA</name>
        <dbReference type="ChEBI" id="CHEBI:57288"/>
    </ligand>
</feature>
<evidence type="ECO:0000256" key="2">
    <source>
        <dbReference type="ARBA" id="ARBA00022435"/>
    </source>
</evidence>
<dbReference type="NCBIfam" id="TIGR01345">
    <property type="entry name" value="malate_syn_G"/>
    <property type="match status" value="1"/>
</dbReference>
<organism evidence="18 19">
    <name type="scientific">Pseudohoeflea suaedae</name>
    <dbReference type="NCBI Taxonomy" id="877384"/>
    <lineage>
        <taxon>Bacteria</taxon>
        <taxon>Pseudomonadati</taxon>
        <taxon>Pseudomonadota</taxon>
        <taxon>Alphaproteobacteria</taxon>
        <taxon>Hyphomicrobiales</taxon>
        <taxon>Rhizobiaceae</taxon>
        <taxon>Pseudohoeflea</taxon>
    </lineage>
</organism>
<evidence type="ECO:0000256" key="11">
    <source>
        <dbReference type="NCBIfam" id="TIGR01345"/>
    </source>
</evidence>
<dbReference type="GO" id="GO:0006097">
    <property type="term" value="P:glyoxylate cycle"/>
    <property type="evidence" value="ECO:0007669"/>
    <property type="project" value="UniProtKB-UniRule"/>
</dbReference>
<dbReference type="Pfam" id="PF01274">
    <property type="entry name" value="MS_TIM-barrel"/>
    <property type="match status" value="1"/>
</dbReference>
<comment type="function">
    <text evidence="10">Involved in the glycolate utilization. Catalyzes the condensation and subsequent hydrolysis of acetyl-coenzyme A (acetyl-CoA) and glyoxylate to form malate and CoA.</text>
</comment>
<feature type="binding site" evidence="10">
    <location>
        <begin position="123"/>
        <end position="124"/>
    </location>
    <ligand>
        <name>acetyl-CoA</name>
        <dbReference type="ChEBI" id="CHEBI:57288"/>
    </ligand>
</feature>
<feature type="domain" description="Malate synthase G alpha-beta insertion" evidence="16">
    <location>
        <begin position="155"/>
        <end position="220"/>
    </location>
</feature>
<dbReference type="RefSeq" id="WP_133282697.1">
    <property type="nucleotide sequence ID" value="NZ_SMSI01000001.1"/>
</dbReference>
<comment type="subunit">
    <text evidence="10">Monomer.</text>
</comment>
<feature type="binding site" evidence="10">
    <location>
        <position position="454"/>
    </location>
    <ligand>
        <name>Mg(2+)</name>
        <dbReference type="ChEBI" id="CHEBI:18420"/>
    </ligand>
</feature>
<dbReference type="GO" id="GO:0005829">
    <property type="term" value="C:cytosol"/>
    <property type="evidence" value="ECO:0007669"/>
    <property type="project" value="TreeGrafter"/>
</dbReference>
<evidence type="ECO:0000256" key="12">
    <source>
        <dbReference type="PIRSR" id="PIRSR601465-50"/>
    </source>
</evidence>
<keyword evidence="19" id="KW-1185">Reference proteome</keyword>
<feature type="active site" description="Proton donor" evidence="10 12">
    <location>
        <position position="625"/>
    </location>
</feature>
<comment type="caution">
    <text evidence="10">Lacks conserved residue(s) required for the propagation of feature annotation.</text>
</comment>
<dbReference type="OrthoDB" id="9762054at2"/>
<evidence type="ECO:0000259" key="17">
    <source>
        <dbReference type="Pfam" id="PF20659"/>
    </source>
</evidence>
<evidence type="ECO:0000256" key="3">
    <source>
        <dbReference type="ARBA" id="ARBA00022490"/>
    </source>
</evidence>
<feature type="domain" description="Malate synthase C-terminal" evidence="17">
    <location>
        <begin position="585"/>
        <end position="682"/>
    </location>
</feature>
<dbReference type="Pfam" id="PF20658">
    <property type="entry name" value="MSG_insertion"/>
    <property type="match status" value="1"/>
</dbReference>
<dbReference type="SUPFAM" id="SSF51645">
    <property type="entry name" value="Malate synthase G"/>
    <property type="match status" value="1"/>
</dbReference>
<dbReference type="EMBL" id="SMSI01000001">
    <property type="protein sequence ID" value="TDH37860.1"/>
    <property type="molecule type" value="Genomic_DNA"/>
</dbReference>
<keyword evidence="8 10" id="KW-0558">Oxidation</keyword>
<keyword evidence="3 10" id="KW-0963">Cytoplasm</keyword>
<dbReference type="GO" id="GO:0006099">
    <property type="term" value="P:tricarboxylic acid cycle"/>
    <property type="evidence" value="ECO:0007669"/>
    <property type="project" value="UniProtKB-KW"/>
</dbReference>
<dbReference type="UniPathway" id="UPA00703">
    <property type="reaction ID" value="UER00720"/>
</dbReference>
<dbReference type="InterPro" id="IPR048357">
    <property type="entry name" value="MSG_insertion"/>
</dbReference>
<feature type="domain" description="Malate synthase TIM barrel" evidence="14">
    <location>
        <begin position="331"/>
        <end position="566"/>
    </location>
</feature>
<feature type="binding site" evidence="10">
    <location>
        <position position="334"/>
    </location>
    <ligand>
        <name>glyoxylate</name>
        <dbReference type="ChEBI" id="CHEBI:36655"/>
    </ligand>
</feature>
<feature type="binding site" evidence="10">
    <location>
        <position position="270"/>
    </location>
    <ligand>
        <name>acetyl-CoA</name>
        <dbReference type="ChEBI" id="CHEBI:57288"/>
    </ligand>
</feature>
<dbReference type="GO" id="GO:0004474">
    <property type="term" value="F:malate synthase activity"/>
    <property type="evidence" value="ECO:0007669"/>
    <property type="project" value="UniProtKB-UniRule"/>
</dbReference>
<feature type="binding site" evidence="10">
    <location>
        <position position="426"/>
    </location>
    <ligand>
        <name>glyoxylate</name>
        <dbReference type="ChEBI" id="CHEBI:36655"/>
    </ligand>
</feature>
<keyword evidence="4 10" id="KW-0816">Tricarboxylic acid cycle</keyword>
<dbReference type="InterPro" id="IPR011076">
    <property type="entry name" value="Malate_synth_sf"/>
</dbReference>
<evidence type="ECO:0000313" key="18">
    <source>
        <dbReference type="EMBL" id="TDH37860.1"/>
    </source>
</evidence>
<proteinExistence type="inferred from homology"/>
<evidence type="ECO:0000256" key="10">
    <source>
        <dbReference type="HAMAP-Rule" id="MF_00641"/>
    </source>
</evidence>
<dbReference type="InterPro" id="IPR001465">
    <property type="entry name" value="Malate_synthase_TIM"/>
</dbReference>
<dbReference type="PANTHER" id="PTHR42739">
    <property type="entry name" value="MALATE SYNTHASE G"/>
    <property type="match status" value="1"/>
</dbReference>
<keyword evidence="18" id="KW-0012">Acyltransferase</keyword>
<dbReference type="InterPro" id="IPR048355">
    <property type="entry name" value="MS_C"/>
</dbReference>
<dbReference type="PANTHER" id="PTHR42739:SF1">
    <property type="entry name" value="MALATE SYNTHASE G"/>
    <property type="match status" value="1"/>
</dbReference>
<dbReference type="InterPro" id="IPR048356">
    <property type="entry name" value="MS_N"/>
</dbReference>
<evidence type="ECO:0000256" key="5">
    <source>
        <dbReference type="ARBA" id="ARBA00022679"/>
    </source>
</evidence>
<dbReference type="AlphaFoldDB" id="A0A4R5PLN8"/>
<keyword evidence="7 10" id="KW-0460">Magnesium</keyword>
<feature type="binding site" evidence="10">
    <location>
        <position position="116"/>
    </location>
    <ligand>
        <name>acetyl-CoA</name>
        <dbReference type="ChEBI" id="CHEBI:57288"/>
    </ligand>
</feature>
<feature type="binding site" evidence="10">
    <location>
        <position position="426"/>
    </location>
    <ligand>
        <name>Mg(2+)</name>
        <dbReference type="ChEBI" id="CHEBI:18420"/>
    </ligand>
</feature>
<dbReference type="InterPro" id="IPR006253">
    <property type="entry name" value="Malate_synthG"/>
</dbReference>
<comment type="similarity">
    <text evidence="10 13">Belongs to the malate synthase family. GlcB subfamily.</text>
</comment>
<dbReference type="Pfam" id="PF20659">
    <property type="entry name" value="MS_C"/>
    <property type="match status" value="1"/>
</dbReference>